<gene>
    <name evidence="2" type="ORF">GCM10009789_64540</name>
</gene>
<dbReference type="SUPFAM" id="SSF55781">
    <property type="entry name" value="GAF domain-like"/>
    <property type="match status" value="1"/>
</dbReference>
<organism evidence="2 3">
    <name type="scientific">Kribbella sancticallisti</name>
    <dbReference type="NCBI Taxonomy" id="460087"/>
    <lineage>
        <taxon>Bacteria</taxon>
        <taxon>Bacillati</taxon>
        <taxon>Actinomycetota</taxon>
        <taxon>Actinomycetes</taxon>
        <taxon>Propionibacteriales</taxon>
        <taxon>Kribbellaceae</taxon>
        <taxon>Kribbella</taxon>
    </lineage>
</organism>
<dbReference type="InterPro" id="IPR025736">
    <property type="entry name" value="PucR_C-HTH_dom"/>
</dbReference>
<dbReference type="InterPro" id="IPR051448">
    <property type="entry name" value="CdaR-like_regulators"/>
</dbReference>
<sequence>MEELLRLLAEDAPGSELARAAGSDQAARELALRIRAGMDASKRREAELSALVDVARELASARDPGSVLDTIVHRARTLIGTDVAYLTLYDEARGDTFMRATDGSVSAAFQQLRLPLGAGLGGLVAETHKPYWTADYPGDRRFRHTSPIDSAVGEEGLVAICGTPLIVDGAFVGVLFASNRTRRPFSRDEVSLLGSLAALAAVTIVQVRAAAETAAALEQLSAAHAGVEHAAAAHDRFADIVLSGGDVDAIAAALAELLDVWVVLVDAAGNELARAGRVADAMPSEHAAASAGARRSLPNLPSEAALAAASADSGRLSRSGDRWVVAATAKGERLGALIIGGVDELSAADQRIVERAAVVTALVLLFRRQAAEQSQRAQADILADALTGAVALADRFRLLGKKELPKQVVVAVCRGDHSRVLARLQAPLEHKLVLAGPYAGDLVLLLARPNAVTAARDLADVARRTGVTIAVTGPTTWGKDLVDTHHQATRLVTTMLRLGRTAESAAPDDLGVAGLVGAAEVDVQAHIAHVLGAVTTYDAERGTDLIGTLQAYFESGQSPTRAATALHIHPNTVQQRLDRITALLGEGWQQPDRTLDVQVALRLQKALTEKN</sequence>
<feature type="domain" description="GAF" evidence="1">
    <location>
        <begin position="63"/>
        <end position="214"/>
    </location>
</feature>
<dbReference type="Pfam" id="PF13556">
    <property type="entry name" value="HTH_30"/>
    <property type="match status" value="1"/>
</dbReference>
<dbReference type="PANTHER" id="PTHR33744:SF1">
    <property type="entry name" value="DNA-BINDING TRANSCRIPTIONAL ACTIVATOR ADER"/>
    <property type="match status" value="1"/>
</dbReference>
<accession>A0ABP4Q908</accession>
<dbReference type="PANTHER" id="PTHR33744">
    <property type="entry name" value="CARBOHYDRATE DIACID REGULATOR"/>
    <property type="match status" value="1"/>
</dbReference>
<dbReference type="InterPro" id="IPR029016">
    <property type="entry name" value="GAF-like_dom_sf"/>
</dbReference>
<dbReference type="SMART" id="SM00065">
    <property type="entry name" value="GAF"/>
    <property type="match status" value="1"/>
</dbReference>
<evidence type="ECO:0000259" key="1">
    <source>
        <dbReference type="SMART" id="SM00065"/>
    </source>
</evidence>
<dbReference type="Gene3D" id="3.30.450.40">
    <property type="match status" value="1"/>
</dbReference>
<keyword evidence="3" id="KW-1185">Reference proteome</keyword>
<dbReference type="Pfam" id="PF01590">
    <property type="entry name" value="GAF"/>
    <property type="match status" value="1"/>
</dbReference>
<comment type="caution">
    <text evidence="2">The sequence shown here is derived from an EMBL/GenBank/DDBJ whole genome shotgun (WGS) entry which is preliminary data.</text>
</comment>
<name>A0ABP4Q908_9ACTN</name>
<dbReference type="InterPro" id="IPR003018">
    <property type="entry name" value="GAF"/>
</dbReference>
<evidence type="ECO:0000313" key="3">
    <source>
        <dbReference type="Proteomes" id="UP001500393"/>
    </source>
</evidence>
<reference evidence="3" key="1">
    <citation type="journal article" date="2019" name="Int. J. Syst. Evol. Microbiol.">
        <title>The Global Catalogue of Microorganisms (GCM) 10K type strain sequencing project: providing services to taxonomists for standard genome sequencing and annotation.</title>
        <authorList>
            <consortium name="The Broad Institute Genomics Platform"/>
            <consortium name="The Broad Institute Genome Sequencing Center for Infectious Disease"/>
            <person name="Wu L."/>
            <person name="Ma J."/>
        </authorList>
    </citation>
    <scope>NUCLEOTIDE SEQUENCE [LARGE SCALE GENOMIC DNA]</scope>
    <source>
        <strain evidence="3">JCM 14969</strain>
    </source>
</reference>
<dbReference type="Gene3D" id="1.10.10.2840">
    <property type="entry name" value="PucR C-terminal helix-turn-helix domain"/>
    <property type="match status" value="1"/>
</dbReference>
<dbReference type="Proteomes" id="UP001500393">
    <property type="component" value="Unassembled WGS sequence"/>
</dbReference>
<evidence type="ECO:0000313" key="2">
    <source>
        <dbReference type="EMBL" id="GAA1601403.1"/>
    </source>
</evidence>
<dbReference type="InterPro" id="IPR042070">
    <property type="entry name" value="PucR_C-HTH_sf"/>
</dbReference>
<dbReference type="EMBL" id="BAAAOS010000049">
    <property type="protein sequence ID" value="GAA1601403.1"/>
    <property type="molecule type" value="Genomic_DNA"/>
</dbReference>
<proteinExistence type="predicted"/>
<protein>
    <submittedName>
        <fullName evidence="2">GAF domain-containing protein</fullName>
    </submittedName>
</protein>
<dbReference type="RefSeq" id="WP_344220517.1">
    <property type="nucleotide sequence ID" value="NZ_BAAAOS010000049.1"/>
</dbReference>